<dbReference type="GO" id="GO:0003700">
    <property type="term" value="F:DNA-binding transcription factor activity"/>
    <property type="evidence" value="ECO:0007669"/>
    <property type="project" value="InterPro"/>
</dbReference>
<dbReference type="RefSeq" id="WP_161595698.1">
    <property type="nucleotide sequence ID" value="NZ_CP045032.1"/>
</dbReference>
<sequence>MRNAEFCARSQVTSARLYSAKRKTMARRVRGYVLSGNRGAADSSSFSGSAGGVGMRERKALATMRRKGGQKAAERWKDRNSEYAQTELSKLRKTHMKKRVQGQTTRARIQTIVGQSFVETGKLPTRKEIMSETGLSEATVKRHLRELRAAGLISD</sequence>
<protein>
    <submittedName>
        <fullName evidence="3">Bacterial regulatory protein, arsR family</fullName>
    </submittedName>
</protein>
<feature type="domain" description="HTH arsR-type" evidence="2">
    <location>
        <begin position="127"/>
        <end position="154"/>
    </location>
</feature>
<dbReference type="InterPro" id="IPR036390">
    <property type="entry name" value="WH_DNA-bd_sf"/>
</dbReference>
<accession>A0A5J6Z359</accession>
<gene>
    <name evidence="3" type="ORF">CUROG_00460</name>
</gene>
<feature type="region of interest" description="Disordered" evidence="1">
    <location>
        <begin position="40"/>
        <end position="80"/>
    </location>
</feature>
<proteinExistence type="predicted"/>
<dbReference type="Gene3D" id="1.10.10.10">
    <property type="entry name" value="Winged helix-like DNA-binding domain superfamily/Winged helix DNA-binding domain"/>
    <property type="match status" value="1"/>
</dbReference>
<dbReference type="Proteomes" id="UP000326711">
    <property type="component" value="Chromosome"/>
</dbReference>
<dbReference type="Pfam" id="PF01022">
    <property type="entry name" value="HTH_5"/>
    <property type="match status" value="1"/>
</dbReference>
<evidence type="ECO:0000256" key="1">
    <source>
        <dbReference type="SAM" id="MobiDB-lite"/>
    </source>
</evidence>
<dbReference type="InterPro" id="IPR036388">
    <property type="entry name" value="WH-like_DNA-bd_sf"/>
</dbReference>
<dbReference type="InterPro" id="IPR001845">
    <property type="entry name" value="HTH_ArsR_DNA-bd_dom"/>
</dbReference>
<dbReference type="AlphaFoldDB" id="A0A5J6Z359"/>
<feature type="region of interest" description="Disordered" evidence="1">
    <location>
        <begin position="88"/>
        <end position="107"/>
    </location>
</feature>
<organism evidence="3 4">
    <name type="scientific">Corynebacterium urogenitale</name>
    <dbReference type="NCBI Taxonomy" id="2487892"/>
    <lineage>
        <taxon>Bacteria</taxon>
        <taxon>Bacillati</taxon>
        <taxon>Actinomycetota</taxon>
        <taxon>Actinomycetes</taxon>
        <taxon>Mycobacteriales</taxon>
        <taxon>Corynebacteriaceae</taxon>
        <taxon>Corynebacterium</taxon>
    </lineage>
</organism>
<reference evidence="4" key="1">
    <citation type="submission" date="2019-10" db="EMBL/GenBank/DDBJ databases">
        <title>Complete genome sequence of Corynebacterium urogenitalis DSM 108747, isolated from the genital tract of a cow.</title>
        <authorList>
            <person name="Ruckert C."/>
            <person name="Ballas P."/>
            <person name="Wagener K."/>
            <person name="Drillich M."/>
            <person name="Kaempfer P."/>
            <person name="Busse H.-J."/>
            <person name="Ehling-Schulz M."/>
        </authorList>
    </citation>
    <scope>NUCLEOTIDE SEQUENCE [LARGE SCALE GENOMIC DNA]</scope>
    <source>
        <strain evidence="4">LMM 1652</strain>
    </source>
</reference>
<dbReference type="SUPFAM" id="SSF46785">
    <property type="entry name" value="Winged helix' DNA-binding domain"/>
    <property type="match status" value="1"/>
</dbReference>
<name>A0A5J6Z359_9CORY</name>
<evidence type="ECO:0000313" key="4">
    <source>
        <dbReference type="Proteomes" id="UP000326711"/>
    </source>
</evidence>
<dbReference type="KEGG" id="cuo:CUROG_00460"/>
<evidence type="ECO:0000259" key="2">
    <source>
        <dbReference type="Pfam" id="PF01022"/>
    </source>
</evidence>
<dbReference type="EMBL" id="CP045032">
    <property type="protein sequence ID" value="QFQ01498.1"/>
    <property type="molecule type" value="Genomic_DNA"/>
</dbReference>
<evidence type="ECO:0000313" key="3">
    <source>
        <dbReference type="EMBL" id="QFQ01498.1"/>
    </source>
</evidence>
<feature type="compositionally biased region" description="Basic residues" evidence="1">
    <location>
        <begin position="91"/>
        <end position="100"/>
    </location>
</feature>
<keyword evidence="4" id="KW-1185">Reference proteome</keyword>